<dbReference type="InterPro" id="IPR013783">
    <property type="entry name" value="Ig-like_fold"/>
</dbReference>
<dbReference type="OMA" id="KWAKECT"/>
<evidence type="ECO:0000256" key="5">
    <source>
        <dbReference type="ARBA" id="ARBA00022737"/>
    </source>
</evidence>
<dbReference type="FunFam" id="2.60.40.10:FF:000465">
    <property type="entry name" value="Granulocyte colony-stimulating factor receptor"/>
    <property type="match status" value="1"/>
</dbReference>
<evidence type="ECO:0000256" key="6">
    <source>
        <dbReference type="ARBA" id="ARBA00022989"/>
    </source>
</evidence>
<dbReference type="SUPFAM" id="SSF49265">
    <property type="entry name" value="Fibronectin type III"/>
    <property type="match status" value="3"/>
</dbReference>
<dbReference type="AlphaFoldDB" id="A0A4X2LBI6"/>
<protein>
    <recommendedName>
        <fullName evidence="10">Fibronectin type-III domain-containing protein</fullName>
    </recommendedName>
</protein>
<dbReference type="Proteomes" id="UP000314987">
    <property type="component" value="Unassembled WGS sequence"/>
</dbReference>
<keyword evidence="3" id="KW-0812">Transmembrane</keyword>
<evidence type="ECO:0000259" key="10">
    <source>
        <dbReference type="PROSITE" id="PS50853"/>
    </source>
</evidence>
<keyword evidence="4" id="KW-0732">Signal</keyword>
<feature type="domain" description="Fibronectin type-III" evidence="10">
    <location>
        <begin position="525"/>
        <end position="624"/>
    </location>
</feature>
<evidence type="ECO:0000256" key="8">
    <source>
        <dbReference type="ARBA" id="ARBA00023170"/>
    </source>
</evidence>
<dbReference type="FunFam" id="2.60.40.10:FF:000789">
    <property type="entry name" value="Interleukin 12 receptor subunit beta 2"/>
    <property type="match status" value="1"/>
</dbReference>
<keyword evidence="8" id="KW-0675">Receptor</keyword>
<dbReference type="PANTHER" id="PTHR48423:SF2">
    <property type="entry name" value="INTERLEUKIN-12 RECEPTOR SUBUNIT BETA-2"/>
    <property type="match status" value="1"/>
</dbReference>
<feature type="domain" description="Fibronectin type-III" evidence="10">
    <location>
        <begin position="315"/>
        <end position="417"/>
    </location>
</feature>
<reference evidence="11" key="3">
    <citation type="submission" date="2025-09" db="UniProtKB">
        <authorList>
            <consortium name="Ensembl"/>
        </authorList>
    </citation>
    <scope>IDENTIFICATION</scope>
</reference>
<feature type="domain" description="Fibronectin type-III" evidence="10">
    <location>
        <begin position="220"/>
        <end position="311"/>
    </location>
</feature>
<dbReference type="SMART" id="SM00060">
    <property type="entry name" value="FN3"/>
    <property type="match status" value="5"/>
</dbReference>
<dbReference type="GO" id="GO:0005886">
    <property type="term" value="C:plasma membrane"/>
    <property type="evidence" value="ECO:0007669"/>
    <property type="project" value="UniProtKB-ARBA"/>
</dbReference>
<keyword evidence="12" id="KW-1185">Reference proteome</keyword>
<keyword evidence="6" id="KW-1133">Transmembrane helix</keyword>
<feature type="domain" description="Fibronectin type-III" evidence="10">
    <location>
        <begin position="427"/>
        <end position="524"/>
    </location>
</feature>
<gene>
    <name evidence="11" type="primary">IL12RB2</name>
</gene>
<dbReference type="GeneTree" id="ENSGT00940000159829"/>
<evidence type="ECO:0000256" key="7">
    <source>
        <dbReference type="ARBA" id="ARBA00023136"/>
    </source>
</evidence>
<comment type="subcellular location">
    <subcellularLocation>
        <location evidence="1">Membrane</location>
        <topology evidence="1">Single-pass type I membrane protein</topology>
    </subcellularLocation>
</comment>
<reference evidence="12" key="1">
    <citation type="submission" date="2018-12" db="EMBL/GenBank/DDBJ databases">
        <authorList>
            <person name="Yazar S."/>
        </authorList>
    </citation>
    <scope>NUCLEOTIDE SEQUENCE [LARGE SCALE GENOMIC DNA]</scope>
</reference>
<dbReference type="InterPro" id="IPR036116">
    <property type="entry name" value="FN3_sf"/>
</dbReference>
<reference evidence="11" key="2">
    <citation type="submission" date="2025-08" db="UniProtKB">
        <authorList>
            <consortium name="Ensembl"/>
        </authorList>
    </citation>
    <scope>IDENTIFICATION</scope>
</reference>
<dbReference type="InterPro" id="IPR003961">
    <property type="entry name" value="FN3_dom"/>
</dbReference>
<dbReference type="Pfam" id="PF06328">
    <property type="entry name" value="Lep_receptor_Ig"/>
    <property type="match status" value="1"/>
</dbReference>
<evidence type="ECO:0000256" key="9">
    <source>
        <dbReference type="ARBA" id="ARBA00023180"/>
    </source>
</evidence>
<sequence>AWHIVAPGSLLEHHHVFFIAEVCKKGVVTVSPSRTVLFGSTVNISCSLKPKEGCSRTSNFQKLTFYQNRLRVHSQKTHLLSIQVSNLHLGTTVFVCKVSCGGHVESQVCGADISVGVTPEQPQNLSCSQLGEQGNVVCTWDKGRDTHLYTVHTLQLTGPNNLDLEKQCAPYHDDLDLGMSLSPASPEANYTAKVVASNSLGNSSSLPLVFSFVDIVKPLPPSDIRADFPNLLANFCTLQWQDRGPVVLNRLQFRPVHENAWKTVHVANSGGRYDLYNLIPFTEYEFQISSKLHSVKGRWSDWSKSLRTQTPREEPVGTLDVWYTVDDLEGGLQNVSLFWKNMSMSEARGIILGYQVTIQEVPGDSLAVPHTLENLTSHTHFAVVLPQNDYVVAVSAVNSEGSSSPSRTFIPRQPRKGRTDLWLALASPQNILAKPQGTDGIGVTWEPPHEAAMLVKEYLVEWRALGTGSSPSSPVNWRRLPTVNMSAVISEHVKPHVCYQIRLCALWGDGAGCARTWADLTSKEPLTGPRVQNATAGKGTATVTWDEIPAQDQMGCLLHYKIYLKELRSQSPSHIFEIPYEVGNTTRLIRGLRPGVTYVLWMTASTAAGEGPRGNERELSLEDTPEWNILVVPIAVALVAVGIFSMPRVRAKVKSVFWALQPQWYNQEIPDPANSMWAKKYSIIEDEMQLHFQSLSNNCTNSEEPETLEINEVLPKSAPTLQETHPSCWPRDHNLHEPGRESWLQVPKPFEVGAEYGVSHPSTPASHRPEKGQVTDPYRAMGSGGPKAEDPGSHLRAIPVDYLPAHIDYLPSNLDYLPSTAAGPPEDSELQGLSFSIFPKGSFHPLICGEKLTLDRMGLKMLDNF</sequence>
<evidence type="ECO:0000256" key="4">
    <source>
        <dbReference type="ARBA" id="ARBA00022729"/>
    </source>
</evidence>
<dbReference type="CDD" id="cd00063">
    <property type="entry name" value="FN3"/>
    <property type="match status" value="4"/>
</dbReference>
<keyword evidence="9" id="KW-0325">Glycoprotein</keyword>
<name>A0A4X2LBI6_VOMUR</name>
<evidence type="ECO:0000256" key="2">
    <source>
        <dbReference type="ARBA" id="ARBA00008921"/>
    </source>
</evidence>
<comment type="similarity">
    <text evidence="2">Belongs to the type I cytokine receptor family. Type 2 subfamily.</text>
</comment>
<keyword evidence="5" id="KW-0677">Repeat</keyword>
<dbReference type="InterPro" id="IPR052672">
    <property type="entry name" value="Type1_Cytokine_Rcpt_Type2"/>
</dbReference>
<dbReference type="PANTHER" id="PTHR48423">
    <property type="entry name" value="INTERLEUKIN-27 RECEPTOR SUBUNIT ALPHA"/>
    <property type="match status" value="1"/>
</dbReference>
<organism evidence="11 12">
    <name type="scientific">Vombatus ursinus</name>
    <name type="common">Common wombat</name>
    <dbReference type="NCBI Taxonomy" id="29139"/>
    <lineage>
        <taxon>Eukaryota</taxon>
        <taxon>Metazoa</taxon>
        <taxon>Chordata</taxon>
        <taxon>Craniata</taxon>
        <taxon>Vertebrata</taxon>
        <taxon>Euteleostomi</taxon>
        <taxon>Mammalia</taxon>
        <taxon>Metatheria</taxon>
        <taxon>Diprotodontia</taxon>
        <taxon>Vombatidae</taxon>
        <taxon>Vombatus</taxon>
    </lineage>
</organism>
<dbReference type="Gene3D" id="2.60.40.10">
    <property type="entry name" value="Immunoglobulins"/>
    <property type="match status" value="5"/>
</dbReference>
<dbReference type="Ensembl" id="ENSVURT00010020893.1">
    <property type="protein sequence ID" value="ENSVURP00010018377.1"/>
    <property type="gene ID" value="ENSVURG00010013710.1"/>
</dbReference>
<dbReference type="Pfam" id="PF00041">
    <property type="entry name" value="fn3"/>
    <property type="match status" value="2"/>
</dbReference>
<dbReference type="InterPro" id="IPR010457">
    <property type="entry name" value="IgC2-like_lig-bd"/>
</dbReference>
<evidence type="ECO:0000313" key="12">
    <source>
        <dbReference type="Proteomes" id="UP000314987"/>
    </source>
</evidence>
<evidence type="ECO:0000256" key="1">
    <source>
        <dbReference type="ARBA" id="ARBA00004479"/>
    </source>
</evidence>
<evidence type="ECO:0000313" key="11">
    <source>
        <dbReference type="Ensembl" id="ENSVURP00010018377.1"/>
    </source>
</evidence>
<accession>A0A4X2LBI6</accession>
<dbReference type="STRING" id="29139.ENSVURP00010018377"/>
<dbReference type="PROSITE" id="PS50853">
    <property type="entry name" value="FN3"/>
    <property type="match status" value="4"/>
</dbReference>
<proteinExistence type="inferred from homology"/>
<evidence type="ECO:0000256" key="3">
    <source>
        <dbReference type="ARBA" id="ARBA00022692"/>
    </source>
</evidence>
<keyword evidence="7" id="KW-0472">Membrane</keyword>